<evidence type="ECO:0000256" key="1">
    <source>
        <dbReference type="SAM" id="Coils"/>
    </source>
</evidence>
<dbReference type="PATRIC" id="fig|1618350.3.peg.469"/>
<dbReference type="EMBL" id="LBQB01000002">
    <property type="protein sequence ID" value="KKP70044.1"/>
    <property type="molecule type" value="Genomic_DNA"/>
</dbReference>
<dbReference type="STRING" id="1618350.UR67_C0002G0164"/>
<organism evidence="2 3">
    <name type="scientific">candidate division CPR3 bacterium GW2011_GWF2_35_18</name>
    <dbReference type="NCBI Taxonomy" id="1618350"/>
    <lineage>
        <taxon>Bacteria</taxon>
        <taxon>Bacteria division CPR3</taxon>
    </lineage>
</organism>
<evidence type="ECO:0000313" key="3">
    <source>
        <dbReference type="Proteomes" id="UP000034581"/>
    </source>
</evidence>
<dbReference type="AlphaFoldDB" id="A0A0G0BKL1"/>
<feature type="coiled-coil region" evidence="1">
    <location>
        <begin position="6"/>
        <end position="33"/>
    </location>
</feature>
<proteinExistence type="predicted"/>
<protein>
    <submittedName>
        <fullName evidence="2">Uncharacterized protein</fullName>
    </submittedName>
</protein>
<sequence>MNQNKLQKAIEHFKNLSQQSTFLEDEKERKERILFYQDKLNKDISNIDFEEMIAKLWAMRIWGNKDYIIQKMINENGLRKMVTVFKKAKDSNVIVSDLYEEMIGSIKYMGPSIATELLCYFVPYKAGIWNTRAREALLWLEIKDIPLKYRISGEEYKHFNTILVSISQKLKENGFDDVDLLLVDYFLWEITEKFEISEEIKSLPKQDIKNKSRHDELRDKIAMIGSWLGFEIDTERQIAHGAVIDTVWEAKIANLGKVTYVFEVQDKGSIDSLILNLQRAQSNSTVQKLIVVSDEDQIEKVKKEIGTMPETFRKATKFWTAIDVDKTYNNLEQVTNSISQLNLVDEA</sequence>
<gene>
    <name evidence="2" type="ORF">UR67_C0002G0164</name>
</gene>
<accession>A0A0G0BKL1</accession>
<keyword evidence="1" id="KW-0175">Coiled coil</keyword>
<dbReference type="Proteomes" id="UP000034581">
    <property type="component" value="Unassembled WGS sequence"/>
</dbReference>
<evidence type="ECO:0000313" key="2">
    <source>
        <dbReference type="EMBL" id="KKP70044.1"/>
    </source>
</evidence>
<reference evidence="2 3" key="1">
    <citation type="journal article" date="2015" name="Nature">
        <title>rRNA introns, odd ribosomes, and small enigmatic genomes across a large radiation of phyla.</title>
        <authorList>
            <person name="Brown C.T."/>
            <person name="Hug L.A."/>
            <person name="Thomas B.C."/>
            <person name="Sharon I."/>
            <person name="Castelle C.J."/>
            <person name="Singh A."/>
            <person name="Wilkins M.J."/>
            <person name="Williams K.H."/>
            <person name="Banfield J.F."/>
        </authorList>
    </citation>
    <scope>NUCLEOTIDE SEQUENCE [LARGE SCALE GENOMIC DNA]</scope>
</reference>
<name>A0A0G0BKL1_UNCC3</name>
<comment type="caution">
    <text evidence="2">The sequence shown here is derived from an EMBL/GenBank/DDBJ whole genome shotgun (WGS) entry which is preliminary data.</text>
</comment>